<sequence length="147" mass="15747">MNDCVPGQPGDCISPLELRGRALRFLARSRPRRDLTSPTPGPLGGNQTASAPSGSAAGSSGRPWPYLVGFVGGAVLLSLLLALAAKCHVCRRHRASYRHRPLPEGEKGQGRPRRPEEEEDDDGFIEDNYIEPVGRGVPGGSEAHFPL</sequence>
<keyword evidence="2" id="KW-0472">Membrane</keyword>
<reference evidence="3" key="2">
    <citation type="submission" date="2025-08" db="UniProtKB">
        <authorList>
            <consortium name="Ensembl"/>
        </authorList>
    </citation>
    <scope>IDENTIFICATION</scope>
    <source>
        <strain evidence="3">Glennie</strain>
    </source>
</reference>
<feature type="region of interest" description="Disordered" evidence="1">
    <location>
        <begin position="98"/>
        <end position="147"/>
    </location>
</feature>
<evidence type="ECO:0008006" key="5">
    <source>
        <dbReference type="Google" id="ProtNLM"/>
    </source>
</evidence>
<dbReference type="InParanoid" id="A0A6I8N4R9"/>
<dbReference type="PANTHER" id="PTHR31450:SF3">
    <property type="entry name" value="TYPE III ENDOSOME MEMBRANE PROTEIN TEMP"/>
    <property type="match status" value="1"/>
</dbReference>
<feature type="region of interest" description="Disordered" evidence="1">
    <location>
        <begin position="27"/>
        <end position="60"/>
    </location>
</feature>
<evidence type="ECO:0000256" key="2">
    <source>
        <dbReference type="SAM" id="Phobius"/>
    </source>
</evidence>
<dbReference type="Bgee" id="ENSOANG00000043153">
    <property type="expression patterns" value="Expressed in adult mammalian kidney and 5 other cell types or tissues"/>
</dbReference>
<dbReference type="Proteomes" id="UP000002279">
    <property type="component" value="Chromosome 17"/>
</dbReference>
<organism evidence="3 4">
    <name type="scientific">Ornithorhynchus anatinus</name>
    <name type="common">Duckbill platypus</name>
    <dbReference type="NCBI Taxonomy" id="9258"/>
    <lineage>
        <taxon>Eukaryota</taxon>
        <taxon>Metazoa</taxon>
        <taxon>Chordata</taxon>
        <taxon>Craniata</taxon>
        <taxon>Vertebrata</taxon>
        <taxon>Euteleostomi</taxon>
        <taxon>Mammalia</taxon>
        <taxon>Monotremata</taxon>
        <taxon>Ornithorhynchidae</taxon>
        <taxon>Ornithorhynchus</taxon>
    </lineage>
</organism>
<evidence type="ECO:0000313" key="3">
    <source>
        <dbReference type="Ensembl" id="ENSOANP00000035877.1"/>
    </source>
</evidence>
<evidence type="ECO:0000256" key="1">
    <source>
        <dbReference type="SAM" id="MobiDB-lite"/>
    </source>
</evidence>
<dbReference type="Ensembl" id="ENSOANT00000060707.1">
    <property type="protein sequence ID" value="ENSOANP00000035877.1"/>
    <property type="gene ID" value="ENSOANG00000043153.1"/>
</dbReference>
<evidence type="ECO:0000313" key="4">
    <source>
        <dbReference type="Proteomes" id="UP000002279"/>
    </source>
</evidence>
<feature type="compositionally biased region" description="Acidic residues" evidence="1">
    <location>
        <begin position="117"/>
        <end position="129"/>
    </location>
</feature>
<feature type="transmembrane region" description="Helical" evidence="2">
    <location>
        <begin position="64"/>
        <end position="85"/>
    </location>
</feature>
<keyword evidence="2" id="KW-0812">Transmembrane</keyword>
<feature type="compositionally biased region" description="Low complexity" evidence="1">
    <location>
        <begin position="49"/>
        <end position="60"/>
    </location>
</feature>
<reference evidence="3 4" key="1">
    <citation type="journal article" date="2008" name="Nature">
        <title>Genome analysis of the platypus reveals unique signatures of evolution.</title>
        <authorList>
            <person name="Warren W.C."/>
            <person name="Hillier L.W."/>
            <person name="Marshall Graves J.A."/>
            <person name="Birney E."/>
            <person name="Ponting C.P."/>
            <person name="Grutzner F."/>
            <person name="Belov K."/>
            <person name="Miller W."/>
            <person name="Clarke L."/>
            <person name="Chinwalla A.T."/>
            <person name="Yang S.P."/>
            <person name="Heger A."/>
            <person name="Locke D.P."/>
            <person name="Miethke P."/>
            <person name="Waters P.D."/>
            <person name="Veyrunes F."/>
            <person name="Fulton L."/>
            <person name="Fulton B."/>
            <person name="Graves T."/>
            <person name="Wallis J."/>
            <person name="Puente X.S."/>
            <person name="Lopez-Otin C."/>
            <person name="Ordonez G.R."/>
            <person name="Eichler E.E."/>
            <person name="Chen L."/>
            <person name="Cheng Z."/>
            <person name="Deakin J.E."/>
            <person name="Alsop A."/>
            <person name="Thompson K."/>
            <person name="Kirby P."/>
            <person name="Papenfuss A.T."/>
            <person name="Wakefield M.J."/>
            <person name="Olender T."/>
            <person name="Lancet D."/>
            <person name="Huttley G.A."/>
            <person name="Smit A.F."/>
            <person name="Pask A."/>
            <person name="Temple-Smith P."/>
            <person name="Batzer M.A."/>
            <person name="Walker J.A."/>
            <person name="Konkel M.K."/>
            <person name="Harris R.S."/>
            <person name="Whittington C.M."/>
            <person name="Wong E.S."/>
            <person name="Gemmell N.J."/>
            <person name="Buschiazzo E."/>
            <person name="Vargas Jentzsch I.M."/>
            <person name="Merkel A."/>
            <person name="Schmitz J."/>
            <person name="Zemann A."/>
            <person name="Churakov G."/>
            <person name="Kriegs J.O."/>
            <person name="Brosius J."/>
            <person name="Murchison E.P."/>
            <person name="Sachidanandam R."/>
            <person name="Smith C."/>
            <person name="Hannon G.J."/>
            <person name="Tsend-Ayush E."/>
            <person name="McMillan D."/>
            <person name="Attenborough R."/>
            <person name="Rens W."/>
            <person name="Ferguson-Smith M."/>
            <person name="Lefevre C.M."/>
            <person name="Sharp J.A."/>
            <person name="Nicholas K.R."/>
            <person name="Ray D.A."/>
            <person name="Kube M."/>
            <person name="Reinhardt R."/>
            <person name="Pringle T.H."/>
            <person name="Taylor J."/>
            <person name="Jones R.C."/>
            <person name="Nixon B."/>
            <person name="Dacheux J.L."/>
            <person name="Niwa H."/>
            <person name="Sekita Y."/>
            <person name="Huang X."/>
            <person name="Stark A."/>
            <person name="Kheradpour P."/>
            <person name="Kellis M."/>
            <person name="Flicek P."/>
            <person name="Chen Y."/>
            <person name="Webber C."/>
            <person name="Hardison R."/>
            <person name="Nelson J."/>
            <person name="Hallsworth-Pepin K."/>
            <person name="Delehaunty K."/>
            <person name="Markovic C."/>
            <person name="Minx P."/>
            <person name="Feng Y."/>
            <person name="Kremitzki C."/>
            <person name="Mitreva M."/>
            <person name="Glasscock J."/>
            <person name="Wylie T."/>
            <person name="Wohldmann P."/>
            <person name="Thiru P."/>
            <person name="Nhan M.N."/>
            <person name="Pohl C.S."/>
            <person name="Smith S.M."/>
            <person name="Hou S."/>
            <person name="Nefedov M."/>
            <person name="de Jong P.J."/>
            <person name="Renfree M.B."/>
            <person name="Mardis E.R."/>
            <person name="Wilson R.K."/>
        </authorList>
    </citation>
    <scope>NUCLEOTIDE SEQUENCE [LARGE SCALE GENOMIC DNA]</scope>
    <source>
        <strain evidence="3 4">Glennie</strain>
    </source>
</reference>
<feature type="compositionally biased region" description="Basic and acidic residues" evidence="1">
    <location>
        <begin position="101"/>
        <end position="116"/>
    </location>
</feature>
<dbReference type="FunCoup" id="A0A6I8N4R9">
    <property type="interactions" value="13"/>
</dbReference>
<dbReference type="OMA" id="CHVCRRH"/>
<protein>
    <recommendedName>
        <fullName evidence="5">Type III Endosome Membrane Protein</fullName>
    </recommendedName>
</protein>
<dbReference type="AlphaFoldDB" id="A0A6I8N4R9"/>
<dbReference type="PANTHER" id="PTHR31450">
    <property type="entry name" value="LEUCINE-RICH REPEAT-CONTAINING PROTEIN 19 LRRC19 FAMILY MEMBER"/>
    <property type="match status" value="1"/>
</dbReference>
<dbReference type="GeneTree" id="ENSGT00510000048988"/>
<keyword evidence="4" id="KW-1185">Reference proteome</keyword>
<proteinExistence type="predicted"/>
<keyword evidence="2" id="KW-1133">Transmembrane helix</keyword>
<reference evidence="3" key="3">
    <citation type="submission" date="2025-09" db="UniProtKB">
        <authorList>
            <consortium name="Ensembl"/>
        </authorList>
    </citation>
    <scope>IDENTIFICATION</scope>
    <source>
        <strain evidence="3">Glennie</strain>
    </source>
</reference>
<accession>A0A6I8N4R9</accession>
<name>A0A6I8N4R9_ORNAN</name>